<evidence type="ECO:0000313" key="2">
    <source>
        <dbReference type="Proteomes" id="UP000003835"/>
    </source>
</evidence>
<sequence length="177" mass="19650">MFELVLDERTNWTANIEPVEPSPRLLQDLEDNVLLALATNTEKARSELIITPILNELRRRKNVVVFSGKTFNVNEELGLKGRCDFIITASDEFYYIKAPVLTIVEAKNESIVSGLGQCLATMIAVQIFNSSDVVYGAVTTGDRWKFLQINGKTVSISPVEYNLDNLGKILAVLEAAT</sequence>
<protein>
    <recommendedName>
        <fullName evidence="3">Type I restriction enzyme R protein N terminal domain protein</fullName>
    </recommendedName>
</protein>
<organism evidence="1 2">
    <name type="scientific">Coleofasciculus chthonoplastes PCC 7420</name>
    <dbReference type="NCBI Taxonomy" id="118168"/>
    <lineage>
        <taxon>Bacteria</taxon>
        <taxon>Bacillati</taxon>
        <taxon>Cyanobacteriota</taxon>
        <taxon>Cyanophyceae</taxon>
        <taxon>Coleofasciculales</taxon>
        <taxon>Coleofasciculaceae</taxon>
        <taxon>Coleofasciculus</taxon>
    </lineage>
</organism>
<keyword evidence="2" id="KW-1185">Reference proteome</keyword>
<gene>
    <name evidence="1" type="ORF">MC7420_2264</name>
</gene>
<evidence type="ECO:0008006" key="3">
    <source>
        <dbReference type="Google" id="ProtNLM"/>
    </source>
</evidence>
<evidence type="ECO:0000313" key="1">
    <source>
        <dbReference type="EMBL" id="EDX75260.1"/>
    </source>
</evidence>
<dbReference type="HOGENOM" id="CLU_084165_1_0_3"/>
<dbReference type="eggNOG" id="ENOG502ZW30">
    <property type="taxonomic scope" value="Bacteria"/>
</dbReference>
<dbReference type="EMBL" id="DS989850">
    <property type="protein sequence ID" value="EDX75260.1"/>
    <property type="molecule type" value="Genomic_DNA"/>
</dbReference>
<dbReference type="STRING" id="118168.MC7420_2264"/>
<proteinExistence type="predicted"/>
<reference evidence="1 2" key="1">
    <citation type="submission" date="2008-07" db="EMBL/GenBank/DDBJ databases">
        <authorList>
            <person name="Tandeau de Marsac N."/>
            <person name="Ferriera S."/>
            <person name="Johnson J."/>
            <person name="Kravitz S."/>
            <person name="Beeson K."/>
            <person name="Sutton G."/>
            <person name="Rogers Y.-H."/>
            <person name="Friedman R."/>
            <person name="Frazier M."/>
            <person name="Venter J.C."/>
        </authorList>
    </citation>
    <scope>NUCLEOTIDE SEQUENCE [LARGE SCALE GENOMIC DNA]</scope>
    <source>
        <strain evidence="1 2">PCC 7420</strain>
    </source>
</reference>
<dbReference type="Proteomes" id="UP000003835">
    <property type="component" value="Unassembled WGS sequence"/>
</dbReference>
<dbReference type="AlphaFoldDB" id="B4VSK6"/>
<accession>B4VSK6</accession>
<name>B4VSK6_9CYAN</name>